<dbReference type="FunFam" id="4.10.1060.10:FF:000014">
    <property type="entry name" value="Putative zinc finger, RanBP2-type"/>
    <property type="match status" value="1"/>
</dbReference>
<evidence type="ECO:0000256" key="3">
    <source>
        <dbReference type="ARBA" id="ARBA00022833"/>
    </source>
</evidence>
<evidence type="ECO:0000313" key="7">
    <source>
        <dbReference type="EMBL" id="KAG0542600.1"/>
    </source>
</evidence>
<evidence type="ECO:0000313" key="8">
    <source>
        <dbReference type="Proteomes" id="UP000807115"/>
    </source>
</evidence>
<reference evidence="7" key="1">
    <citation type="journal article" date="2019" name="BMC Genomics">
        <title>A new reference genome for Sorghum bicolor reveals high levels of sequence similarity between sweet and grain genotypes: implications for the genetics of sugar metabolism.</title>
        <authorList>
            <person name="Cooper E.A."/>
            <person name="Brenton Z.W."/>
            <person name="Flinn B.S."/>
            <person name="Jenkins J."/>
            <person name="Shu S."/>
            <person name="Flowers D."/>
            <person name="Luo F."/>
            <person name="Wang Y."/>
            <person name="Xia P."/>
            <person name="Barry K."/>
            <person name="Daum C."/>
            <person name="Lipzen A."/>
            <person name="Yoshinaga Y."/>
            <person name="Schmutz J."/>
            <person name="Saski C."/>
            <person name="Vermerris W."/>
            <person name="Kresovich S."/>
        </authorList>
    </citation>
    <scope>NUCLEOTIDE SEQUENCE</scope>
</reference>
<proteinExistence type="predicted"/>
<dbReference type="GO" id="GO:0008270">
    <property type="term" value="F:zinc ion binding"/>
    <property type="evidence" value="ECO:0007669"/>
    <property type="project" value="UniProtKB-KW"/>
</dbReference>
<dbReference type="Gramene" id="EER98389">
    <property type="protein sequence ID" value="EER98389"/>
    <property type="gene ID" value="SORBI_3002G112600"/>
</dbReference>
<evidence type="ECO:0000256" key="5">
    <source>
        <dbReference type="SAM" id="MobiDB-lite"/>
    </source>
</evidence>
<accession>A0A921RMX3</accession>
<dbReference type="InterPro" id="IPR001876">
    <property type="entry name" value="Znf_RanBP2"/>
</dbReference>
<feature type="region of interest" description="Disordered" evidence="5">
    <location>
        <begin position="492"/>
        <end position="511"/>
    </location>
</feature>
<feature type="domain" description="RanBP2-type" evidence="6">
    <location>
        <begin position="370"/>
        <end position="399"/>
    </location>
</feature>
<protein>
    <recommendedName>
        <fullName evidence="6">RanBP2-type domain-containing protein</fullName>
    </recommendedName>
</protein>
<keyword evidence="1" id="KW-0479">Metal-binding</keyword>
<dbReference type="GO" id="GO:0005739">
    <property type="term" value="C:mitochondrion"/>
    <property type="evidence" value="ECO:0007669"/>
    <property type="project" value="EnsemblPlants"/>
</dbReference>
<evidence type="ECO:0000256" key="1">
    <source>
        <dbReference type="ARBA" id="ARBA00022723"/>
    </source>
</evidence>
<feature type="compositionally biased region" description="Polar residues" evidence="5">
    <location>
        <begin position="557"/>
        <end position="573"/>
    </location>
</feature>
<dbReference type="PANTHER" id="PTHR23111:SF29">
    <property type="entry name" value="OS07G0404300 PROTEIN"/>
    <property type="match status" value="1"/>
</dbReference>
<dbReference type="SMART" id="SM00547">
    <property type="entry name" value="ZnF_RBZ"/>
    <property type="match status" value="2"/>
</dbReference>
<dbReference type="InterPro" id="IPR036443">
    <property type="entry name" value="Znf_RanBP2_sf"/>
</dbReference>
<feature type="compositionally biased region" description="Basic and acidic residues" evidence="5">
    <location>
        <begin position="742"/>
        <end position="757"/>
    </location>
</feature>
<dbReference type="PROSITE" id="PS50199">
    <property type="entry name" value="ZF_RANBP2_2"/>
    <property type="match status" value="2"/>
</dbReference>
<feature type="compositionally biased region" description="Polar residues" evidence="5">
    <location>
        <begin position="670"/>
        <end position="681"/>
    </location>
</feature>
<dbReference type="OMA" id="KMNERFK"/>
<evidence type="ECO:0000259" key="6">
    <source>
        <dbReference type="PROSITE" id="PS50199"/>
    </source>
</evidence>
<dbReference type="GO" id="GO:0009793">
    <property type="term" value="P:embryo development ending in seed dormancy"/>
    <property type="evidence" value="ECO:0007669"/>
    <property type="project" value="EnsemblPlants"/>
</dbReference>
<sequence>MAYHSPLLLLRRRRGIPTPSSLLVLLRHRPFASSPSPPPPPSSASSKPPALSARLSFVFDQLDALDRSRSSELSARDAALRRIQSWRRPAPPPPEAPSLDAEPGPEPEPEPGPGPDGQKEAAPAAASADEVARMSMEEVLRREVELVHPWPEWIELMERLAQQRYFDLGRACGADESSMAAAVPLDLSEVSEEAGFDFSRDWTTVKNACMNFGRDRFDILKSLPRKDLQILVGHGCPSLDAKVVFSAKLIRKRVHLDEGDVCSSCNLRTVCTRGYILTRKEDEARTLDVMRILLIYGFDHIKETVENKPLLKLKSLKTVVRKLIHEIVKLSAVPIDPNLPPPIIKKPPPKVKQPPPPPKKRVGRDDVEMKKGDWLCPKCDFMNFAKNTVCLQCDAKRPKRQLLPGEWECPRCNFLNYRRNISCFHCEHDRPADEYSNSQMEAKQSALRKRLERPPRKSDVSSAWNFDFDDNESDGADVAAFEFADSSKARESSSADMSYRGASKVSEDEEYRMAETMTTGRGDKFSERESLPSSRNGFDDFDDEEDDIDSYELDLSKGSQTGGVSRMSYSDLESASDSEGFSEIDNSRESRYDNSRESRYDNNRESRYAAKDEDEFEDHPSLRSTHLADSWHKTRGQSGSNNYRRASFGSESDDGINSDLDEDIDKDFRNNGSRSQGSPNRASVRHNALAYSDDEPFSDDVDSGMVDRFQSTRTKSSMNIKDNFGDTRHNLNGRRSSGHCYGRTERNERFNDFDMHRGSSVSDKSRRARGNQLDSGSRGLQRNVRRNWDRSGGFDGRH</sequence>
<feature type="compositionally biased region" description="Acidic residues" evidence="5">
    <location>
        <begin position="651"/>
        <end position="665"/>
    </location>
</feature>
<feature type="compositionally biased region" description="Acidic residues" evidence="5">
    <location>
        <begin position="539"/>
        <end position="552"/>
    </location>
</feature>
<keyword evidence="2 4" id="KW-0863">Zinc-finger</keyword>
<feature type="compositionally biased region" description="Basic and acidic residues" evidence="5">
    <location>
        <begin position="521"/>
        <end position="530"/>
    </location>
</feature>
<keyword evidence="3" id="KW-0862">Zinc</keyword>
<feature type="domain" description="RanBP2-type" evidence="6">
    <location>
        <begin position="403"/>
        <end position="432"/>
    </location>
</feature>
<feature type="region of interest" description="Disordered" evidence="5">
    <location>
        <begin position="516"/>
        <end position="685"/>
    </location>
</feature>
<feature type="region of interest" description="Disordered" evidence="5">
    <location>
        <begin position="712"/>
        <end position="798"/>
    </location>
</feature>
<feature type="region of interest" description="Disordered" evidence="5">
    <location>
        <begin position="341"/>
        <end position="366"/>
    </location>
</feature>
<gene>
    <name evidence="7" type="ORF">BDA96_02G118400</name>
</gene>
<dbReference type="AlphaFoldDB" id="A0A921RMX3"/>
<feature type="compositionally biased region" description="Basic and acidic residues" evidence="5">
    <location>
        <begin position="585"/>
        <end position="611"/>
    </location>
</feature>
<organism evidence="7 8">
    <name type="scientific">Sorghum bicolor</name>
    <name type="common">Sorghum</name>
    <name type="synonym">Sorghum vulgare</name>
    <dbReference type="NCBI Taxonomy" id="4558"/>
    <lineage>
        <taxon>Eukaryota</taxon>
        <taxon>Viridiplantae</taxon>
        <taxon>Streptophyta</taxon>
        <taxon>Embryophyta</taxon>
        <taxon>Tracheophyta</taxon>
        <taxon>Spermatophyta</taxon>
        <taxon>Magnoliopsida</taxon>
        <taxon>Liliopsida</taxon>
        <taxon>Poales</taxon>
        <taxon>Poaceae</taxon>
        <taxon>PACMAD clade</taxon>
        <taxon>Panicoideae</taxon>
        <taxon>Andropogonodae</taxon>
        <taxon>Andropogoneae</taxon>
        <taxon>Sorghinae</taxon>
        <taxon>Sorghum</taxon>
    </lineage>
</organism>
<evidence type="ECO:0000256" key="4">
    <source>
        <dbReference type="PROSITE-ProRule" id="PRU00322"/>
    </source>
</evidence>
<dbReference type="SUPFAM" id="SSF90209">
    <property type="entry name" value="Ran binding protein zinc finger-like"/>
    <property type="match status" value="1"/>
</dbReference>
<dbReference type="PROSITE" id="PS01358">
    <property type="entry name" value="ZF_RANBP2_1"/>
    <property type="match status" value="2"/>
</dbReference>
<dbReference type="EMBL" id="CM027681">
    <property type="protein sequence ID" value="KAG0542600.1"/>
    <property type="molecule type" value="Genomic_DNA"/>
</dbReference>
<feature type="region of interest" description="Disordered" evidence="5">
    <location>
        <begin position="84"/>
        <end position="131"/>
    </location>
</feature>
<dbReference type="OrthoDB" id="448399at2759"/>
<dbReference type="Gene3D" id="4.10.1060.10">
    <property type="entry name" value="Zinc finger, RanBP2-type"/>
    <property type="match status" value="2"/>
</dbReference>
<name>A0A921RMX3_SORBI</name>
<dbReference type="Pfam" id="PF00641">
    <property type="entry name" value="Zn_ribbon_RanBP"/>
    <property type="match status" value="2"/>
</dbReference>
<comment type="caution">
    <text evidence="7">The sequence shown here is derived from an EMBL/GenBank/DDBJ whole genome shotgun (WGS) entry which is preliminary data.</text>
</comment>
<dbReference type="KEGG" id="sbi:8057319"/>
<dbReference type="PANTHER" id="PTHR23111">
    <property type="entry name" value="ZINC FINGER PROTEIN"/>
    <property type="match status" value="1"/>
</dbReference>
<dbReference type="Proteomes" id="UP000807115">
    <property type="component" value="Chromosome 2"/>
</dbReference>
<reference evidence="7" key="2">
    <citation type="submission" date="2020-10" db="EMBL/GenBank/DDBJ databases">
        <authorList>
            <person name="Cooper E.A."/>
            <person name="Brenton Z.W."/>
            <person name="Flinn B.S."/>
            <person name="Jenkins J."/>
            <person name="Shu S."/>
            <person name="Flowers D."/>
            <person name="Luo F."/>
            <person name="Wang Y."/>
            <person name="Xia P."/>
            <person name="Barry K."/>
            <person name="Daum C."/>
            <person name="Lipzen A."/>
            <person name="Yoshinaga Y."/>
            <person name="Schmutz J."/>
            <person name="Saski C."/>
            <person name="Vermerris W."/>
            <person name="Kresovich S."/>
        </authorList>
    </citation>
    <scope>NUCLEOTIDE SEQUENCE</scope>
</reference>
<evidence type="ECO:0000256" key="2">
    <source>
        <dbReference type="ARBA" id="ARBA00022771"/>
    </source>
</evidence>
<feature type="compositionally biased region" description="Pro residues" evidence="5">
    <location>
        <begin position="341"/>
        <end position="357"/>
    </location>
</feature>